<dbReference type="GO" id="GO:0005829">
    <property type="term" value="C:cytosol"/>
    <property type="evidence" value="ECO:0007669"/>
    <property type="project" value="TreeGrafter"/>
</dbReference>
<comment type="subcellular location">
    <subcellularLocation>
        <location evidence="12">Cytoplasm</location>
    </subcellularLocation>
</comment>
<gene>
    <name evidence="12" type="primary">fbp</name>
    <name evidence="16" type="ORF">CRI93_01705</name>
</gene>
<dbReference type="InterPro" id="IPR000146">
    <property type="entry name" value="FBPase_class-1"/>
</dbReference>
<feature type="binding site" evidence="12">
    <location>
        <position position="103"/>
    </location>
    <ligand>
        <name>Mg(2+)</name>
        <dbReference type="ChEBI" id="CHEBI:18420"/>
        <label>1</label>
    </ligand>
</feature>
<evidence type="ECO:0000256" key="8">
    <source>
        <dbReference type="ARBA" id="ARBA00023277"/>
    </source>
</evidence>
<evidence type="ECO:0000256" key="6">
    <source>
        <dbReference type="ARBA" id="ARBA00022801"/>
    </source>
</evidence>
<dbReference type="PRINTS" id="PR00115">
    <property type="entry name" value="F16BPHPHTASE"/>
</dbReference>
<dbReference type="PIRSF" id="PIRSF500210">
    <property type="entry name" value="FBPtase"/>
    <property type="match status" value="1"/>
</dbReference>
<evidence type="ECO:0000313" key="16">
    <source>
        <dbReference type="EMBL" id="PEN09468.1"/>
    </source>
</evidence>
<feature type="binding site" evidence="12">
    <location>
        <position position="129"/>
    </location>
    <ligand>
        <name>Mg(2+)</name>
        <dbReference type="ChEBI" id="CHEBI:18420"/>
        <label>2</label>
    </ligand>
</feature>
<dbReference type="HAMAP" id="MF_01855">
    <property type="entry name" value="FBPase_class1"/>
    <property type="match status" value="1"/>
</dbReference>
<dbReference type="GO" id="GO:0000287">
    <property type="term" value="F:magnesium ion binding"/>
    <property type="evidence" value="ECO:0007669"/>
    <property type="project" value="UniProtKB-UniRule"/>
</dbReference>
<feature type="domain" description="Fructose-1-6-bisphosphatase class 1 C-terminal" evidence="15">
    <location>
        <begin position="214"/>
        <end position="344"/>
    </location>
</feature>
<feature type="binding site" evidence="12">
    <location>
        <position position="126"/>
    </location>
    <ligand>
        <name>Mg(2+)</name>
        <dbReference type="ChEBI" id="CHEBI:18420"/>
        <label>2</label>
    </ligand>
</feature>
<reference evidence="16 17" key="1">
    <citation type="submission" date="2017-10" db="EMBL/GenBank/DDBJ databases">
        <title>Draft genome of Longimonas halophila.</title>
        <authorList>
            <person name="Goh K.M."/>
            <person name="Shamsir M.S."/>
            <person name="Lim S.W."/>
        </authorList>
    </citation>
    <scope>NUCLEOTIDE SEQUENCE [LARGE SCALE GENOMIC DNA]</scope>
    <source>
        <strain evidence="16 17">KCTC 42399</strain>
    </source>
</reference>
<dbReference type="OrthoDB" id="9806756at2"/>
<dbReference type="InterPro" id="IPR044015">
    <property type="entry name" value="FBPase_C_dom"/>
</dbReference>
<comment type="similarity">
    <text evidence="2 12 13">Belongs to the FBPase class 1 family.</text>
</comment>
<dbReference type="InterPro" id="IPR033391">
    <property type="entry name" value="FBPase_N"/>
</dbReference>
<keyword evidence="8 12" id="KW-0119">Carbohydrate metabolism</keyword>
<evidence type="ECO:0000256" key="13">
    <source>
        <dbReference type="RuleBase" id="RU000508"/>
    </source>
</evidence>
<evidence type="ECO:0000313" key="17">
    <source>
        <dbReference type="Proteomes" id="UP000221024"/>
    </source>
</evidence>
<organism evidence="16 17">
    <name type="scientific">Longimonas halophila</name>
    <dbReference type="NCBI Taxonomy" id="1469170"/>
    <lineage>
        <taxon>Bacteria</taxon>
        <taxon>Pseudomonadati</taxon>
        <taxon>Rhodothermota</taxon>
        <taxon>Rhodothermia</taxon>
        <taxon>Rhodothermales</taxon>
        <taxon>Salisaetaceae</taxon>
        <taxon>Longimonas</taxon>
    </lineage>
</organism>
<dbReference type="GO" id="GO:0006002">
    <property type="term" value="P:fructose 6-phosphate metabolic process"/>
    <property type="evidence" value="ECO:0007669"/>
    <property type="project" value="TreeGrafter"/>
</dbReference>
<keyword evidence="6 12" id="KW-0378">Hydrolase</keyword>
<dbReference type="GO" id="GO:0006094">
    <property type="term" value="P:gluconeogenesis"/>
    <property type="evidence" value="ECO:0007669"/>
    <property type="project" value="UniProtKB-UniRule"/>
</dbReference>
<evidence type="ECO:0000256" key="3">
    <source>
        <dbReference type="ARBA" id="ARBA00013093"/>
    </source>
</evidence>
<keyword evidence="17" id="KW-1185">Reference proteome</keyword>
<dbReference type="GO" id="GO:0042132">
    <property type="term" value="F:fructose 1,6-bisphosphate 1-phosphatase activity"/>
    <property type="evidence" value="ECO:0007669"/>
    <property type="project" value="UniProtKB-UniRule"/>
</dbReference>
<evidence type="ECO:0000256" key="1">
    <source>
        <dbReference type="ARBA" id="ARBA00001273"/>
    </source>
</evidence>
<feature type="binding site" evidence="12">
    <location>
        <position position="223"/>
    </location>
    <ligand>
        <name>substrate</name>
    </ligand>
</feature>
<comment type="pathway">
    <text evidence="9">Carbohydrate biosynthesis.</text>
</comment>
<dbReference type="FunFam" id="3.30.540.10:FF:000002">
    <property type="entry name" value="Fructose-1,6-bisphosphatase class 1"/>
    <property type="match status" value="1"/>
</dbReference>
<dbReference type="FunFam" id="3.40.190.80:FF:000001">
    <property type="entry name" value="Fructose-1,6-bisphosphatase class 1"/>
    <property type="match status" value="1"/>
</dbReference>
<evidence type="ECO:0000256" key="10">
    <source>
        <dbReference type="ARBA" id="ARBA00072069"/>
    </source>
</evidence>
<dbReference type="InterPro" id="IPR028343">
    <property type="entry name" value="FBPtase"/>
</dbReference>
<feature type="domain" description="Fructose-1-6-bisphosphatase class I N-terminal" evidence="14">
    <location>
        <begin position="16"/>
        <end position="208"/>
    </location>
</feature>
<protein>
    <recommendedName>
        <fullName evidence="10 12">Fructose-1,6-bisphosphatase class 1</fullName>
        <shortName evidence="12">FBPase class 1</shortName>
        <ecNumber evidence="3 12">3.1.3.11</ecNumber>
    </recommendedName>
    <alternativeName>
        <fullName evidence="11 12">D-fructose-1,6-bisphosphate 1-phosphohydrolase class 1</fullName>
    </alternativeName>
</protein>
<evidence type="ECO:0000256" key="7">
    <source>
        <dbReference type="ARBA" id="ARBA00022842"/>
    </source>
</evidence>
<evidence type="ECO:0000256" key="5">
    <source>
        <dbReference type="ARBA" id="ARBA00022723"/>
    </source>
</evidence>
<dbReference type="Gene3D" id="3.40.190.80">
    <property type="match status" value="1"/>
</dbReference>
<dbReference type="PIRSF" id="PIRSF000904">
    <property type="entry name" value="FBPtase_SBPase"/>
    <property type="match status" value="1"/>
</dbReference>
<feature type="binding site" evidence="12">
    <location>
        <position position="257"/>
    </location>
    <ligand>
        <name>substrate</name>
    </ligand>
</feature>
<dbReference type="Pfam" id="PF00316">
    <property type="entry name" value="FBPase"/>
    <property type="match status" value="1"/>
</dbReference>
<comment type="subunit">
    <text evidence="12">Homotetramer.</text>
</comment>
<dbReference type="EMBL" id="PDEP01000001">
    <property type="protein sequence ID" value="PEN09468.1"/>
    <property type="molecule type" value="Genomic_DNA"/>
</dbReference>
<comment type="caution">
    <text evidence="12">Lacks conserved residue(s) required for the propagation of feature annotation.</text>
</comment>
<feature type="binding site" evidence="12">
    <location>
        <position position="128"/>
    </location>
    <ligand>
        <name>Mg(2+)</name>
        <dbReference type="ChEBI" id="CHEBI:18420"/>
        <label>1</label>
    </ligand>
</feature>
<comment type="cofactor">
    <cofactor evidence="12">
        <name>Mg(2+)</name>
        <dbReference type="ChEBI" id="CHEBI:18420"/>
    </cofactor>
    <text evidence="12">Binds 2 magnesium ions per subunit.</text>
</comment>
<dbReference type="RefSeq" id="WP_098060866.1">
    <property type="nucleotide sequence ID" value="NZ_PDEP01000001.1"/>
</dbReference>
<dbReference type="GO" id="GO:0005986">
    <property type="term" value="P:sucrose biosynthetic process"/>
    <property type="evidence" value="ECO:0007669"/>
    <property type="project" value="TreeGrafter"/>
</dbReference>
<evidence type="ECO:0000259" key="14">
    <source>
        <dbReference type="Pfam" id="PF00316"/>
    </source>
</evidence>
<evidence type="ECO:0000256" key="9">
    <source>
        <dbReference type="ARBA" id="ARBA00024331"/>
    </source>
</evidence>
<dbReference type="AlphaFoldDB" id="A0A2H3PB22"/>
<dbReference type="GO" id="GO:0006000">
    <property type="term" value="P:fructose metabolic process"/>
    <property type="evidence" value="ECO:0007669"/>
    <property type="project" value="TreeGrafter"/>
</dbReference>
<dbReference type="SUPFAM" id="SSF56655">
    <property type="entry name" value="Carbohydrate phosphatase"/>
    <property type="match status" value="1"/>
</dbReference>
<feature type="binding site" evidence="12">
    <location>
        <begin position="129"/>
        <end position="132"/>
    </location>
    <ligand>
        <name>substrate</name>
    </ligand>
</feature>
<evidence type="ECO:0000256" key="4">
    <source>
        <dbReference type="ARBA" id="ARBA00022490"/>
    </source>
</evidence>
<dbReference type="PANTHER" id="PTHR11556">
    <property type="entry name" value="FRUCTOSE-1,6-BISPHOSPHATASE-RELATED"/>
    <property type="match status" value="1"/>
</dbReference>
<keyword evidence="5 12" id="KW-0479">Metal-binding</keyword>
<evidence type="ECO:0000256" key="12">
    <source>
        <dbReference type="HAMAP-Rule" id="MF_01855"/>
    </source>
</evidence>
<dbReference type="EC" id="3.1.3.11" evidence="3 12"/>
<dbReference type="Proteomes" id="UP000221024">
    <property type="component" value="Unassembled WGS sequence"/>
</dbReference>
<proteinExistence type="inferred from homology"/>
<name>A0A2H3PB22_9BACT</name>
<comment type="catalytic activity">
    <reaction evidence="1 12">
        <text>beta-D-fructose 1,6-bisphosphate + H2O = beta-D-fructose 6-phosphate + phosphate</text>
        <dbReference type="Rhea" id="RHEA:11064"/>
        <dbReference type="ChEBI" id="CHEBI:15377"/>
        <dbReference type="ChEBI" id="CHEBI:32966"/>
        <dbReference type="ChEBI" id="CHEBI:43474"/>
        <dbReference type="ChEBI" id="CHEBI:57634"/>
        <dbReference type="EC" id="3.1.3.11"/>
    </reaction>
</comment>
<dbReference type="GO" id="GO:0030388">
    <property type="term" value="P:fructose 1,6-bisphosphate metabolic process"/>
    <property type="evidence" value="ECO:0007669"/>
    <property type="project" value="TreeGrafter"/>
</dbReference>
<keyword evidence="4 12" id="KW-0963">Cytoplasm</keyword>
<evidence type="ECO:0000256" key="11">
    <source>
        <dbReference type="ARBA" id="ARBA00081210"/>
    </source>
</evidence>
<dbReference type="Gene3D" id="3.30.540.10">
    <property type="entry name" value="Fructose-1,6-Bisphosphatase, subunit A, domain 1"/>
    <property type="match status" value="1"/>
</dbReference>
<evidence type="ECO:0000256" key="2">
    <source>
        <dbReference type="ARBA" id="ARBA00010941"/>
    </source>
</evidence>
<sequence>MSDSSIAEHADLGDFKTLEQFILETQSEYEHSSGSFSRLLRDMSVAAKIVNRDMRRAGLLDIYGQTGITNVQGEVQKKMDALAHKEFVLALRRGGECCLIGSEEHAEAIPIDASSESDGHYIVLMDPLDGSSNIDVNVSVGTIFSIYRIPDDVPPEEATLDDALQPGTDQVAAGYIVYGSSTMLVYTTGHGVNGFTLDPSIGEFLLSHRNLQTPDRGSICSINSGNYHAFDQGLRDYLNWLQEYDENDPNRPAKTRYIGSFVSDFHRNMLMGGIYMYPSTQGNPDGKLRLMYEANPMAFLIEQAGGKATNGKTRIMELEPESLHQRTPLFIGSPDMVDRAHAFLQGNAPQQRTS</sequence>
<keyword evidence="7 12" id="KW-0460">Magnesium</keyword>
<dbReference type="Pfam" id="PF18913">
    <property type="entry name" value="FBPase_C"/>
    <property type="match status" value="1"/>
</dbReference>
<dbReference type="CDD" id="cd00354">
    <property type="entry name" value="FBPase"/>
    <property type="match status" value="1"/>
</dbReference>
<feature type="binding site" evidence="12">
    <location>
        <position position="287"/>
    </location>
    <ligand>
        <name>substrate</name>
    </ligand>
</feature>
<feature type="binding site" evidence="12">
    <location>
        <position position="126"/>
    </location>
    <ligand>
        <name>Mg(2+)</name>
        <dbReference type="ChEBI" id="CHEBI:18420"/>
        <label>1</label>
    </ligand>
</feature>
<accession>A0A2H3PB22</accession>
<dbReference type="PANTHER" id="PTHR11556:SF35">
    <property type="entry name" value="SEDOHEPTULOSE-1,7-BISPHOSPHATASE, CHLOROPLASTIC"/>
    <property type="match status" value="1"/>
</dbReference>
<evidence type="ECO:0000259" key="15">
    <source>
        <dbReference type="Pfam" id="PF18913"/>
    </source>
</evidence>
<dbReference type="NCBIfam" id="NF006778">
    <property type="entry name" value="PRK09293.1-1"/>
    <property type="match status" value="1"/>
</dbReference>
<comment type="caution">
    <text evidence="16">The sequence shown here is derived from an EMBL/GenBank/DDBJ whole genome shotgun (WGS) entry which is preliminary data.</text>
</comment>
<feature type="binding site" evidence="12">
    <location>
        <position position="293"/>
    </location>
    <ligand>
        <name>Mg(2+)</name>
        <dbReference type="ChEBI" id="CHEBI:18420"/>
        <label>2</label>
    </ligand>
</feature>